<proteinExistence type="predicted"/>
<name>A0A3E2B0Z4_9FIRM</name>
<dbReference type="Proteomes" id="UP000260649">
    <property type="component" value="Unassembled WGS sequence"/>
</dbReference>
<dbReference type="GeneID" id="97996351"/>
<sequence>CHNQKQVVAAAGYDPEGDLEHTPDSVFCAHGGGFSVKWDQVPQYMHLESALPKQRGEDPAPVPRVYTRNLDLDEKELEAIFLRTFGPQRRREYQFLGQAAPAAPRRTIAPPKQQYLIVDGYNMIFAWDALKDLARENLDAARQRLMDILSNYQGYKQCRLVLVFDGYKVKGNPGTTFDYHHIHVVYTKQDETGDMFIEKLLQEIGRNYTVRVATSDGLIQLSALRAGVLRLSADELWREVEWVGRQIDQVLQTLNQKGRLSRDS</sequence>
<protein>
    <submittedName>
        <fullName evidence="1">NYN domain-containing protein</fullName>
    </submittedName>
</protein>
<evidence type="ECO:0000313" key="2">
    <source>
        <dbReference type="Proteomes" id="UP000260649"/>
    </source>
</evidence>
<feature type="non-terminal residue" evidence="1">
    <location>
        <position position="1"/>
    </location>
</feature>
<comment type="caution">
    <text evidence="1">The sequence shown here is derived from an EMBL/GenBank/DDBJ whole genome shotgun (WGS) entry which is preliminary data.</text>
</comment>
<accession>A0A3E2B0Z4</accession>
<dbReference type="EMBL" id="QQRQ01000037">
    <property type="protein sequence ID" value="RFT05667.1"/>
    <property type="molecule type" value="Genomic_DNA"/>
</dbReference>
<dbReference type="PANTHER" id="PTHR34547">
    <property type="entry name" value="YACP-LIKE NYN DOMAIN PROTEIN"/>
    <property type="match status" value="1"/>
</dbReference>
<dbReference type="PANTHER" id="PTHR34547:SF1">
    <property type="entry name" value="YACP-LIKE NYN DOMAIN PROTEIN"/>
    <property type="match status" value="1"/>
</dbReference>
<dbReference type="Pfam" id="PF05991">
    <property type="entry name" value="NYN_YacP"/>
    <property type="match status" value="1"/>
</dbReference>
<dbReference type="InterPro" id="IPR010298">
    <property type="entry name" value="YacP-like"/>
</dbReference>
<dbReference type="AlphaFoldDB" id="A0A3E2B0Z4"/>
<keyword evidence="2" id="KW-1185">Reference proteome</keyword>
<reference evidence="1 2" key="1">
    <citation type="submission" date="2018-07" db="EMBL/GenBank/DDBJ databases">
        <title>GABA Modulating Bacteria of the Human Gut Microbiota.</title>
        <authorList>
            <person name="Strandwitz P."/>
            <person name="Kim K.H."/>
            <person name="Terekhova D."/>
            <person name="Liu J.K."/>
            <person name="Sharma A."/>
            <person name="Levering J."/>
            <person name="Mcdonald D."/>
            <person name="Dietrich D."/>
            <person name="Ramadhar T.R."/>
            <person name="Lekbua A."/>
            <person name="Mroue N."/>
            <person name="Liston C."/>
            <person name="Stewart E.J."/>
            <person name="Dubin M.J."/>
            <person name="Zengler K."/>
            <person name="Knight R."/>
            <person name="Gilbert J.A."/>
            <person name="Clardy J."/>
            <person name="Lewis K."/>
        </authorList>
    </citation>
    <scope>NUCLEOTIDE SEQUENCE [LARGE SCALE GENOMIC DNA]</scope>
    <source>
        <strain evidence="1 2">KLE1738</strain>
    </source>
</reference>
<evidence type="ECO:0000313" key="1">
    <source>
        <dbReference type="EMBL" id="RFT05667.1"/>
    </source>
</evidence>
<gene>
    <name evidence="1" type="ORF">DV520_11470</name>
</gene>
<dbReference type="RefSeq" id="WP_133308867.1">
    <property type="nucleotide sequence ID" value="NZ_QIML01000037.1"/>
</dbReference>
<dbReference type="CDD" id="cd10912">
    <property type="entry name" value="PIN_YacP-like"/>
    <property type="match status" value="1"/>
</dbReference>
<dbReference type="OrthoDB" id="9792160at2"/>
<organism evidence="1 2">
    <name type="scientific">Evtepia gabavorous</name>
    <dbReference type="NCBI Taxonomy" id="2211183"/>
    <lineage>
        <taxon>Bacteria</taxon>
        <taxon>Bacillati</taxon>
        <taxon>Bacillota</taxon>
        <taxon>Clostridia</taxon>
        <taxon>Eubacteriales</taxon>
        <taxon>Evtepia</taxon>
    </lineage>
</organism>